<dbReference type="Pfam" id="PF00395">
    <property type="entry name" value="SLH"/>
    <property type="match status" value="3"/>
</dbReference>
<dbReference type="InterPro" id="IPR001223">
    <property type="entry name" value="Glyco_hydro18_cat"/>
</dbReference>
<comment type="similarity">
    <text evidence="4">Belongs to the glycosyl hydrolase 18 family.</text>
</comment>
<keyword evidence="1 3" id="KW-0378">Hydrolase</keyword>
<dbReference type="InterPro" id="IPR029070">
    <property type="entry name" value="Chitinase_insertion_sf"/>
</dbReference>
<name>A0ABX7FXN6_BRECH</name>
<dbReference type="PANTHER" id="PTHR46066">
    <property type="entry name" value="CHITINASE DOMAIN-CONTAINING PROTEIN 1 FAMILY MEMBER"/>
    <property type="match status" value="1"/>
</dbReference>
<proteinExistence type="inferred from homology"/>
<dbReference type="InterPro" id="IPR011583">
    <property type="entry name" value="Chitinase_II/V-like_cat"/>
</dbReference>
<evidence type="ECO:0000313" key="7">
    <source>
        <dbReference type="EMBL" id="QRG70577.1"/>
    </source>
</evidence>
<evidence type="ECO:0000259" key="5">
    <source>
        <dbReference type="PROSITE" id="PS51272"/>
    </source>
</evidence>
<accession>A0ABX7FXN6</accession>
<feature type="domain" description="GH18" evidence="6">
    <location>
        <begin position="223"/>
        <end position="537"/>
    </location>
</feature>
<dbReference type="InterPro" id="IPR017853">
    <property type="entry name" value="GH"/>
</dbReference>
<dbReference type="EMBL" id="CP069127">
    <property type="protein sequence ID" value="QRG70577.1"/>
    <property type="molecule type" value="Genomic_DNA"/>
</dbReference>
<feature type="domain" description="SLH" evidence="5">
    <location>
        <begin position="41"/>
        <end position="101"/>
    </location>
</feature>
<dbReference type="Gene3D" id="3.10.50.10">
    <property type="match status" value="1"/>
</dbReference>
<feature type="domain" description="SLH" evidence="5">
    <location>
        <begin position="102"/>
        <end position="165"/>
    </location>
</feature>
<dbReference type="PROSITE" id="PS51272">
    <property type="entry name" value="SLH"/>
    <property type="match status" value="3"/>
</dbReference>
<dbReference type="SUPFAM" id="SSF51445">
    <property type="entry name" value="(Trans)glycosidases"/>
    <property type="match status" value="1"/>
</dbReference>
<keyword evidence="8" id="KW-1185">Reference proteome</keyword>
<dbReference type="PROSITE" id="PS01095">
    <property type="entry name" value="GH18_1"/>
    <property type="match status" value="1"/>
</dbReference>
<dbReference type="PANTHER" id="PTHR46066:SF2">
    <property type="entry name" value="CHITINASE DOMAIN-CONTAINING PROTEIN 1"/>
    <property type="match status" value="1"/>
</dbReference>
<keyword evidence="2 3" id="KW-0326">Glycosidase</keyword>
<gene>
    <name evidence="7" type="ORF">JNE38_13430</name>
</gene>
<reference evidence="7 8" key="1">
    <citation type="submission" date="2021-01" db="EMBL/GenBank/DDBJ databases">
        <title>Identification of strong promoters based on the transcriptome of Brevibacillus choshinensis.</title>
        <authorList>
            <person name="Yao D."/>
            <person name="Zhang K."/>
            <person name="Wu J."/>
        </authorList>
    </citation>
    <scope>NUCLEOTIDE SEQUENCE [LARGE SCALE GENOMIC DNA]</scope>
    <source>
        <strain evidence="7 8">HPD31-SP3</strain>
    </source>
</reference>
<dbReference type="InterPro" id="IPR001119">
    <property type="entry name" value="SLH_dom"/>
</dbReference>
<dbReference type="Gene3D" id="3.20.20.80">
    <property type="entry name" value="Glycosidases"/>
    <property type="match status" value="1"/>
</dbReference>
<evidence type="ECO:0000259" key="6">
    <source>
        <dbReference type="PROSITE" id="PS51910"/>
    </source>
</evidence>
<evidence type="ECO:0000256" key="2">
    <source>
        <dbReference type="ARBA" id="ARBA00023295"/>
    </source>
</evidence>
<evidence type="ECO:0000256" key="3">
    <source>
        <dbReference type="RuleBase" id="RU000489"/>
    </source>
</evidence>
<dbReference type="Proteomes" id="UP000596248">
    <property type="component" value="Chromosome"/>
</dbReference>
<dbReference type="SMART" id="SM00636">
    <property type="entry name" value="Glyco_18"/>
    <property type="match status" value="1"/>
</dbReference>
<organism evidence="7 8">
    <name type="scientific">Brevibacillus choshinensis</name>
    <dbReference type="NCBI Taxonomy" id="54911"/>
    <lineage>
        <taxon>Bacteria</taxon>
        <taxon>Bacillati</taxon>
        <taxon>Bacillota</taxon>
        <taxon>Bacilli</taxon>
        <taxon>Bacillales</taxon>
        <taxon>Paenibacillaceae</taxon>
        <taxon>Brevibacillus</taxon>
    </lineage>
</organism>
<dbReference type="PROSITE" id="PS51910">
    <property type="entry name" value="GH18_2"/>
    <property type="match status" value="1"/>
</dbReference>
<evidence type="ECO:0000313" key="8">
    <source>
        <dbReference type="Proteomes" id="UP000596248"/>
    </source>
</evidence>
<protein>
    <submittedName>
        <fullName evidence="7">S-layer homology domain-containing protein</fullName>
    </submittedName>
</protein>
<dbReference type="InterPro" id="IPR001579">
    <property type="entry name" value="Glyco_hydro_18_chit_AS"/>
</dbReference>
<feature type="domain" description="SLH" evidence="5">
    <location>
        <begin position="166"/>
        <end position="226"/>
    </location>
</feature>
<evidence type="ECO:0000256" key="1">
    <source>
        <dbReference type="ARBA" id="ARBA00022801"/>
    </source>
</evidence>
<evidence type="ECO:0000256" key="4">
    <source>
        <dbReference type="RuleBase" id="RU004453"/>
    </source>
</evidence>
<dbReference type="Pfam" id="PF00704">
    <property type="entry name" value="Glyco_hydro_18"/>
    <property type="match status" value="1"/>
</dbReference>
<sequence>MGLAPYTGCMMKKRHIHISIVTLIILTYCFTLGVSAPTSTASTNSLRDISNSYAREQIRALQSSGIVSGDEKGYFHPENPVTRAEFVSMLDRTLGIKPVASSVPSFTDVPKSSWAYGYVQAAVSLDMANGTSSTTFSPNRTISRQEAATFLVRAMGLQASSTATPSVKDANAISNWARPAVSAAIKKQWLVGYQGYFRPGAALSREETAVILKRILDELNATTVSAKPLVSLGWQYQSTTQEFIAQVQKSGINTLSPRWYFLQKNGSISDYTDASLVHWAQKNGKEVWALFGNQFDPTTTHAVLSDKSKRTAVVQKLVSFVDKYQLDGINVDFEGFNPDDRDNFTAFIKELGTALHAKGAVLSVDVPPDTGTDWSEPFDYEKLALHADYVVLMAYEEHWVGSPKAGSVASLPWFENVIKGVLDDVPAQKLIAGIPLYTRDWYSAGGQVQSTDISIPESYQLISQYKTTTKWDEALGQYRSTFTKQGVSHSIWLEESRSLGLKAQTSLTWQIGGLAYWYIGSESTDVWTSIANSIALKQARQKM</sequence>